<dbReference type="GO" id="GO:0048476">
    <property type="term" value="C:Holliday junction resolvase complex"/>
    <property type="evidence" value="ECO:0007669"/>
    <property type="project" value="UniProtKB-UniRule"/>
</dbReference>
<dbReference type="SUPFAM" id="SSF46929">
    <property type="entry name" value="DNA helicase RuvA subunit, C-terminal domain"/>
    <property type="match status" value="1"/>
</dbReference>
<dbReference type="CDD" id="cd14332">
    <property type="entry name" value="UBA_RuvA_C"/>
    <property type="match status" value="1"/>
</dbReference>
<comment type="function">
    <text evidence="6">The RuvA-RuvB-RuvC complex processes Holliday junction (HJ) DNA during genetic recombination and DNA repair, while the RuvA-RuvB complex plays an important role in the rescue of blocked DNA replication forks via replication fork reversal (RFR). RuvA specifically binds to HJ cruciform DNA, conferring on it an open structure. The RuvB hexamer acts as an ATP-dependent pump, pulling dsDNA into and through the RuvAB complex. HJ branch migration allows RuvC to scan DNA until it finds its consensus sequence, where it cleaves and resolves the cruciform DNA.</text>
</comment>
<proteinExistence type="inferred from homology"/>
<evidence type="ECO:0000256" key="6">
    <source>
        <dbReference type="HAMAP-Rule" id="MF_00031"/>
    </source>
</evidence>
<keyword evidence="5 6" id="KW-0234">DNA repair</keyword>
<dbReference type="Gene3D" id="2.40.50.140">
    <property type="entry name" value="Nucleic acid-binding proteins"/>
    <property type="match status" value="1"/>
</dbReference>
<dbReference type="Proteomes" id="UP000230922">
    <property type="component" value="Unassembled WGS sequence"/>
</dbReference>
<comment type="subunit">
    <text evidence="6">Homotetramer. Forms an RuvA(8)-RuvB(12)-Holliday junction (HJ) complex. HJ DNA is sandwiched between 2 RuvA tetramers; dsDNA enters through RuvA and exits via RuvB. An RuvB hexamer assembles on each DNA strand where it exits the tetramer. Each RuvB hexamer is contacted by two RuvA subunits (via domain III) on 2 adjacent RuvB subunits; this complex drives branch migration. In the full resolvosome a probable DNA-RuvA(4)-RuvB(12)-RuvC(2) complex forms which resolves the HJ.</text>
</comment>
<dbReference type="InterPro" id="IPR012340">
    <property type="entry name" value="NA-bd_OB-fold"/>
</dbReference>
<dbReference type="InterPro" id="IPR011114">
    <property type="entry name" value="RuvA_C"/>
</dbReference>
<dbReference type="SUPFAM" id="SSF47781">
    <property type="entry name" value="RuvA domain 2-like"/>
    <property type="match status" value="1"/>
</dbReference>
<dbReference type="HAMAP" id="MF_00031">
    <property type="entry name" value="DNA_HJ_migration_RuvA"/>
    <property type="match status" value="1"/>
</dbReference>
<evidence type="ECO:0000256" key="4">
    <source>
        <dbReference type="ARBA" id="ARBA00023172"/>
    </source>
</evidence>
<dbReference type="GO" id="GO:0006281">
    <property type="term" value="P:DNA repair"/>
    <property type="evidence" value="ECO:0007669"/>
    <property type="project" value="UniProtKB-UniRule"/>
</dbReference>
<dbReference type="GO" id="GO:0005737">
    <property type="term" value="C:cytoplasm"/>
    <property type="evidence" value="ECO:0007669"/>
    <property type="project" value="UniProtKB-SubCell"/>
</dbReference>
<comment type="caution">
    <text evidence="8">The sequence shown here is derived from an EMBL/GenBank/DDBJ whole genome shotgun (WGS) entry which is preliminary data.</text>
</comment>
<evidence type="ECO:0000256" key="1">
    <source>
        <dbReference type="ARBA" id="ARBA00022490"/>
    </source>
</evidence>
<dbReference type="GO" id="GO:0006310">
    <property type="term" value="P:DNA recombination"/>
    <property type="evidence" value="ECO:0007669"/>
    <property type="project" value="UniProtKB-UniRule"/>
</dbReference>
<dbReference type="GO" id="GO:0009379">
    <property type="term" value="C:Holliday junction helicase complex"/>
    <property type="evidence" value="ECO:0007669"/>
    <property type="project" value="InterPro"/>
</dbReference>
<comment type="domain">
    <text evidence="6">Has three domains with a flexible linker between the domains II and III and assumes an 'L' shape. Domain III is highly mobile and contacts RuvB.</text>
</comment>
<dbReference type="Pfam" id="PF14520">
    <property type="entry name" value="HHH_5"/>
    <property type="match status" value="1"/>
</dbReference>
<feature type="region of interest" description="Domain II" evidence="6">
    <location>
        <begin position="63"/>
        <end position="140"/>
    </location>
</feature>
<organism evidence="8 9">
    <name type="scientific">Candidatus Doudnabacteria bacterium CG10_big_fil_rev_8_21_14_0_10_42_18</name>
    <dbReference type="NCBI Taxonomy" id="1974552"/>
    <lineage>
        <taxon>Bacteria</taxon>
        <taxon>Candidatus Doudnaibacteriota</taxon>
    </lineage>
</organism>
<keyword evidence="4 6" id="KW-0233">DNA recombination</keyword>
<dbReference type="SMART" id="SM00278">
    <property type="entry name" value="HhH1"/>
    <property type="match status" value="2"/>
</dbReference>
<feature type="domain" description="Helix-hairpin-helix DNA-binding motif class 1" evidence="7">
    <location>
        <begin position="71"/>
        <end position="90"/>
    </location>
</feature>
<dbReference type="Gene3D" id="1.10.8.10">
    <property type="entry name" value="DNA helicase RuvA subunit, C-terminal domain"/>
    <property type="match status" value="1"/>
</dbReference>
<feature type="region of interest" description="Domain III" evidence="6">
    <location>
        <begin position="142"/>
        <end position="185"/>
    </location>
</feature>
<dbReference type="InterPro" id="IPR013849">
    <property type="entry name" value="DNA_helicase_Holl-junc_RuvA_I"/>
</dbReference>
<feature type="domain" description="Helix-hairpin-helix DNA-binding motif class 1" evidence="7">
    <location>
        <begin position="106"/>
        <end position="125"/>
    </location>
</feature>
<gene>
    <name evidence="6 8" type="primary">ruvA</name>
    <name evidence="8" type="ORF">COT92_01170</name>
</gene>
<dbReference type="GO" id="GO:0009378">
    <property type="term" value="F:four-way junction helicase activity"/>
    <property type="evidence" value="ECO:0007669"/>
    <property type="project" value="InterPro"/>
</dbReference>
<dbReference type="InterPro" id="IPR003583">
    <property type="entry name" value="Hlx-hairpin-Hlx_DNA-bd_motif"/>
</dbReference>
<sequence length="185" mass="19873">MIAYLKGIILEKGLTYIIVVNQGIGYKVFVTPEMLSKQAGDEAALFIYHKSTDDGQSLFGLPDFEALKFFEMLITVSGVGPKVALAILSTAKAEAVKDAIARQDAGIFTRIAGVGTKTAEKIIVELKNKVGTVGGSGGSSSEVFDALLSLGYNQREVRDAVQKVDSSKPREEQLKEALKFLGKNN</sequence>
<dbReference type="AlphaFoldDB" id="A0A2H0VBF6"/>
<dbReference type="NCBIfam" id="TIGR00084">
    <property type="entry name" value="ruvA"/>
    <property type="match status" value="1"/>
</dbReference>
<evidence type="ECO:0000256" key="5">
    <source>
        <dbReference type="ARBA" id="ARBA00023204"/>
    </source>
</evidence>
<comment type="similarity">
    <text evidence="6">Belongs to the RuvA family.</text>
</comment>
<evidence type="ECO:0000256" key="2">
    <source>
        <dbReference type="ARBA" id="ARBA00022763"/>
    </source>
</evidence>
<protein>
    <recommendedName>
        <fullName evidence="6">Holliday junction branch migration complex subunit RuvA</fullName>
    </recommendedName>
</protein>
<comment type="subcellular location">
    <subcellularLocation>
        <location evidence="6">Cytoplasm</location>
    </subcellularLocation>
</comment>
<dbReference type="InterPro" id="IPR010994">
    <property type="entry name" value="RuvA_2-like"/>
</dbReference>
<dbReference type="GO" id="GO:0000400">
    <property type="term" value="F:four-way junction DNA binding"/>
    <property type="evidence" value="ECO:0007669"/>
    <property type="project" value="UniProtKB-UniRule"/>
</dbReference>
<dbReference type="InterPro" id="IPR000085">
    <property type="entry name" value="RuvA"/>
</dbReference>
<dbReference type="Gene3D" id="1.10.150.20">
    <property type="entry name" value="5' to 3' exonuclease, C-terminal subdomain"/>
    <property type="match status" value="1"/>
</dbReference>
<dbReference type="Pfam" id="PF07499">
    <property type="entry name" value="RuvA_C"/>
    <property type="match status" value="1"/>
</dbReference>
<keyword evidence="3 6" id="KW-0238">DNA-binding</keyword>
<dbReference type="Pfam" id="PF01330">
    <property type="entry name" value="RuvA_N"/>
    <property type="match status" value="1"/>
</dbReference>
<dbReference type="InterPro" id="IPR036267">
    <property type="entry name" value="RuvA_C_sf"/>
</dbReference>
<dbReference type="GO" id="GO:0005524">
    <property type="term" value="F:ATP binding"/>
    <property type="evidence" value="ECO:0007669"/>
    <property type="project" value="InterPro"/>
</dbReference>
<evidence type="ECO:0000313" key="9">
    <source>
        <dbReference type="Proteomes" id="UP000230922"/>
    </source>
</evidence>
<name>A0A2H0VBF6_9BACT</name>
<evidence type="ECO:0000313" key="8">
    <source>
        <dbReference type="EMBL" id="PIR96423.1"/>
    </source>
</evidence>
<dbReference type="SUPFAM" id="SSF50249">
    <property type="entry name" value="Nucleic acid-binding proteins"/>
    <property type="match status" value="1"/>
</dbReference>
<keyword evidence="1 6" id="KW-0963">Cytoplasm</keyword>
<dbReference type="EMBL" id="PFAK01000018">
    <property type="protein sequence ID" value="PIR96423.1"/>
    <property type="molecule type" value="Genomic_DNA"/>
</dbReference>
<evidence type="ECO:0000256" key="3">
    <source>
        <dbReference type="ARBA" id="ARBA00023125"/>
    </source>
</evidence>
<evidence type="ECO:0000259" key="7">
    <source>
        <dbReference type="SMART" id="SM00278"/>
    </source>
</evidence>
<keyword evidence="2 6" id="KW-0227">DNA damage</keyword>
<comment type="caution">
    <text evidence="6">Lacks conserved residue(s) required for the propagation of feature annotation.</text>
</comment>
<accession>A0A2H0VBF6</accession>
<reference evidence="9" key="1">
    <citation type="submission" date="2017-09" db="EMBL/GenBank/DDBJ databases">
        <title>Depth-based differentiation of microbial function through sediment-hosted aquifers and enrichment of novel symbionts in the deep terrestrial subsurface.</title>
        <authorList>
            <person name="Probst A.J."/>
            <person name="Ladd B."/>
            <person name="Jarett J.K."/>
            <person name="Geller-Mcgrath D.E."/>
            <person name="Sieber C.M.K."/>
            <person name="Emerson J.B."/>
            <person name="Anantharaman K."/>
            <person name="Thomas B.C."/>
            <person name="Malmstrom R."/>
            <person name="Stieglmeier M."/>
            <person name="Klingl A."/>
            <person name="Woyke T."/>
            <person name="Ryan C.M."/>
            <person name="Banfield J.F."/>
        </authorList>
    </citation>
    <scope>NUCLEOTIDE SEQUENCE [LARGE SCALE GENOMIC DNA]</scope>
</reference>